<dbReference type="Pfam" id="PF00501">
    <property type="entry name" value="AMP-binding"/>
    <property type="match status" value="2"/>
</dbReference>
<dbReference type="InterPro" id="IPR000873">
    <property type="entry name" value="AMP-dep_synth/lig_dom"/>
</dbReference>
<dbReference type="OrthoDB" id="10253869at2759"/>
<dbReference type="EMBL" id="KZ349112">
    <property type="protein sequence ID" value="PIO65307.1"/>
    <property type="molecule type" value="Genomic_DNA"/>
</dbReference>
<sequence length="517" mass="58000">METVSIYPTLECFDLSKYTVTVSMDETPSIESDSVEHDDMTSITDDDTKSPTVPVATQPVSMVPIRLPTKREESRTVCKSWSRWLFSQIFNVLEKTPEHVALIDEIGERQYVTYEELMIEVNRAANFLLYHGVVKGARVAICMSNSIEYIYFELALFLIGAVPILLNPGHVASGRFPRFHCSALIVDGEHYGHVIRSMKNFVGAMQVFVLTQDLGKLAIPRFVWIIDAFGFRQFHSESPWAVDRGDNDDDIAMVISQAQFLKSFLKYDLHKLYDISSLKVFSFTGSSLPMSVARQFQEITGSSVIQVYSSTECGPISFDLLSPDEDAFPSCGKTFNGIKVKITDIDEDEKEVPAGEWGRIMLQCSVMCSRYLGDNINSSWSADHWFRTGDIGMLDEQGRLHVAGPNDVLLRINEKTIITVTLENTLMAHPSVEDVVVAIMSSRIAAGVVLREAMELPTVDELNNFIQDQNVEMGPLSKIVQVDFIPRSETGKLIRSEVLFLLESEDDDRSVEGVEKV</sequence>
<feature type="region of interest" description="Disordered" evidence="1">
    <location>
        <begin position="28"/>
        <end position="54"/>
    </location>
</feature>
<keyword evidence="4" id="KW-1185">Reference proteome</keyword>
<evidence type="ECO:0000313" key="3">
    <source>
        <dbReference type="EMBL" id="PIO65307.1"/>
    </source>
</evidence>
<accession>A0A2G9U4Y0</accession>
<dbReference type="Gene3D" id="3.40.50.12780">
    <property type="entry name" value="N-terminal domain of ligase-like"/>
    <property type="match status" value="2"/>
</dbReference>
<dbReference type="AlphaFoldDB" id="A0A2G9U4Y0"/>
<dbReference type="Gene3D" id="3.30.300.30">
    <property type="match status" value="1"/>
</dbReference>
<dbReference type="Proteomes" id="UP000230423">
    <property type="component" value="Unassembled WGS sequence"/>
</dbReference>
<dbReference type="PANTHER" id="PTHR43767">
    <property type="entry name" value="LONG-CHAIN-FATTY-ACID--COA LIGASE"/>
    <property type="match status" value="1"/>
</dbReference>
<proteinExistence type="predicted"/>
<dbReference type="InterPro" id="IPR042099">
    <property type="entry name" value="ANL_N_sf"/>
</dbReference>
<dbReference type="SUPFAM" id="SSF56801">
    <property type="entry name" value="Acetyl-CoA synthetase-like"/>
    <property type="match status" value="1"/>
</dbReference>
<reference evidence="3 4" key="1">
    <citation type="submission" date="2015-09" db="EMBL/GenBank/DDBJ databases">
        <title>Draft genome of the parasitic nematode Teladorsagia circumcincta isolate WARC Sus (inbred).</title>
        <authorList>
            <person name="Mitreva M."/>
        </authorList>
    </citation>
    <scope>NUCLEOTIDE SEQUENCE [LARGE SCALE GENOMIC DNA]</scope>
    <source>
        <strain evidence="3 4">S</strain>
    </source>
</reference>
<dbReference type="InterPro" id="IPR045851">
    <property type="entry name" value="AMP-bd_C_sf"/>
</dbReference>
<dbReference type="PANTHER" id="PTHR43767:SF1">
    <property type="entry name" value="NONRIBOSOMAL PEPTIDE SYNTHASE PES1 (EUROFUNG)-RELATED"/>
    <property type="match status" value="1"/>
</dbReference>
<protein>
    <submittedName>
        <fullName evidence="3">AMP-binding enzyme</fullName>
    </submittedName>
</protein>
<dbReference type="InterPro" id="IPR050237">
    <property type="entry name" value="ATP-dep_AMP-bd_enzyme"/>
</dbReference>
<feature type="domain" description="AMP-dependent synthetase/ligase" evidence="2">
    <location>
        <begin position="270"/>
        <end position="371"/>
    </location>
</feature>
<evidence type="ECO:0000313" key="4">
    <source>
        <dbReference type="Proteomes" id="UP000230423"/>
    </source>
</evidence>
<organism evidence="3 4">
    <name type="scientific">Teladorsagia circumcincta</name>
    <name type="common">Brown stomach worm</name>
    <name type="synonym">Ostertagia circumcincta</name>
    <dbReference type="NCBI Taxonomy" id="45464"/>
    <lineage>
        <taxon>Eukaryota</taxon>
        <taxon>Metazoa</taxon>
        <taxon>Ecdysozoa</taxon>
        <taxon>Nematoda</taxon>
        <taxon>Chromadorea</taxon>
        <taxon>Rhabditida</taxon>
        <taxon>Rhabditina</taxon>
        <taxon>Rhabditomorpha</taxon>
        <taxon>Strongyloidea</taxon>
        <taxon>Trichostrongylidae</taxon>
        <taxon>Teladorsagia</taxon>
    </lineage>
</organism>
<gene>
    <name evidence="3" type="ORF">TELCIR_13032</name>
</gene>
<name>A0A2G9U4Y0_TELCI</name>
<evidence type="ECO:0000259" key="2">
    <source>
        <dbReference type="Pfam" id="PF00501"/>
    </source>
</evidence>
<dbReference type="GO" id="GO:0016878">
    <property type="term" value="F:acid-thiol ligase activity"/>
    <property type="evidence" value="ECO:0007669"/>
    <property type="project" value="UniProtKB-ARBA"/>
</dbReference>
<feature type="domain" description="AMP-dependent synthetase/ligase" evidence="2">
    <location>
        <begin position="93"/>
        <end position="171"/>
    </location>
</feature>
<evidence type="ECO:0000256" key="1">
    <source>
        <dbReference type="SAM" id="MobiDB-lite"/>
    </source>
</evidence>